<comment type="caution">
    <text evidence="1">The sequence shown here is derived from an EMBL/GenBank/DDBJ whole genome shotgun (WGS) entry which is preliminary data.</text>
</comment>
<gene>
    <name evidence="1" type="ORF">BFV95_4323</name>
</gene>
<reference evidence="1 2" key="1">
    <citation type="submission" date="2016-09" db="EMBL/GenBank/DDBJ databases">
        <title>Draft Genome Sequence of four Alteromonas macleodii strains isolated from copper coupons and grown long-term at elevated copper levels.</title>
        <authorList>
            <person name="Cusick K."/>
            <person name="Dale J."/>
            <person name="Little B."/>
            <person name="Biffinger J."/>
        </authorList>
    </citation>
    <scope>NUCLEOTIDE SEQUENCE [LARGE SCALE GENOMIC DNA]</scope>
    <source>
        <strain evidence="1 2">KCP01</strain>
    </source>
</reference>
<dbReference type="EMBL" id="MIPY01000041">
    <property type="protein sequence ID" value="OES25641.1"/>
    <property type="molecule type" value="Genomic_DNA"/>
</dbReference>
<organism evidence="1 2">
    <name type="scientific">Alteromonas macleodii</name>
    <name type="common">Pseudoalteromonas macleodii</name>
    <dbReference type="NCBI Taxonomy" id="28108"/>
    <lineage>
        <taxon>Bacteria</taxon>
        <taxon>Pseudomonadati</taxon>
        <taxon>Pseudomonadota</taxon>
        <taxon>Gammaproteobacteria</taxon>
        <taxon>Alteromonadales</taxon>
        <taxon>Alteromonadaceae</taxon>
        <taxon>Alteromonas/Salinimonas group</taxon>
        <taxon>Alteromonas</taxon>
    </lineage>
</organism>
<protein>
    <submittedName>
        <fullName evidence="1">Uncharacterized protein</fullName>
    </submittedName>
</protein>
<dbReference type="RefSeq" id="WP_156087398.1">
    <property type="nucleotide sequence ID" value="NZ_JAYMED010000029.1"/>
</dbReference>
<evidence type="ECO:0000313" key="2">
    <source>
        <dbReference type="Proteomes" id="UP000095392"/>
    </source>
</evidence>
<sequence length="58" mass="6815">MKDIDKKFEVSFESEAQKKQDDLTVVEEFGVRLVCENEEHSPVRLEAGKRYKITIEEL</sequence>
<accession>A0AB36FMP1</accession>
<name>A0AB36FMP1_ALTMA</name>
<dbReference type="Proteomes" id="UP000095392">
    <property type="component" value="Unassembled WGS sequence"/>
</dbReference>
<proteinExistence type="predicted"/>
<keyword evidence="2" id="KW-1185">Reference proteome</keyword>
<dbReference type="AlphaFoldDB" id="A0AB36FMP1"/>
<evidence type="ECO:0000313" key="1">
    <source>
        <dbReference type="EMBL" id="OES25641.1"/>
    </source>
</evidence>